<comment type="function">
    <text evidence="10">One of several proteins that assist in the late maturation steps of the functional core of the 30S ribosomal subunit. Helps release RbfA from mature subunits. May play a role in the assembly of ribosomal proteins into the subunit. Circularly permuted GTPase that catalyzes slow GTP hydrolysis, GTPase activity is stimulated by the 30S ribosomal subunit.</text>
</comment>
<dbReference type="Proteomes" id="UP000315439">
    <property type="component" value="Unassembled WGS sequence"/>
</dbReference>
<feature type="binding site" evidence="10">
    <location>
        <position position="274"/>
    </location>
    <ligand>
        <name>Zn(2+)</name>
        <dbReference type="ChEBI" id="CHEBI:29105"/>
    </ligand>
</feature>
<dbReference type="InterPro" id="IPR027417">
    <property type="entry name" value="P-loop_NTPase"/>
</dbReference>
<feature type="binding site" evidence="10">
    <location>
        <position position="276"/>
    </location>
    <ligand>
        <name>Zn(2+)</name>
        <dbReference type="ChEBI" id="CHEBI:29105"/>
    </ligand>
</feature>
<dbReference type="PROSITE" id="PS51721">
    <property type="entry name" value="G_CP"/>
    <property type="match status" value="1"/>
</dbReference>
<proteinExistence type="inferred from homology"/>
<feature type="domain" description="EngC GTPase" evidence="11">
    <location>
        <begin position="97"/>
        <end position="244"/>
    </location>
</feature>
<dbReference type="PANTHER" id="PTHR32120">
    <property type="entry name" value="SMALL RIBOSOMAL SUBUNIT BIOGENESIS GTPASE RSGA"/>
    <property type="match status" value="1"/>
</dbReference>
<comment type="caution">
    <text evidence="13">The sequence shown here is derived from an EMBL/GenBank/DDBJ whole genome shotgun (WGS) entry which is preliminary data.</text>
</comment>
<dbReference type="GO" id="GO:0005737">
    <property type="term" value="C:cytoplasm"/>
    <property type="evidence" value="ECO:0007669"/>
    <property type="project" value="UniProtKB-SubCell"/>
</dbReference>
<accession>A0A545UK78</accession>
<name>A0A545UK78_9GAMM</name>
<gene>
    <name evidence="10 13" type="primary">rsgA</name>
    <name evidence="13" type="ORF">FLL46_01510</name>
</gene>
<evidence type="ECO:0000256" key="2">
    <source>
        <dbReference type="ARBA" id="ARBA00022517"/>
    </source>
</evidence>
<evidence type="ECO:0000256" key="4">
    <source>
        <dbReference type="ARBA" id="ARBA00022730"/>
    </source>
</evidence>
<keyword evidence="9 10" id="KW-0342">GTP-binding</keyword>
<dbReference type="EMBL" id="VIKS01000001">
    <property type="protein sequence ID" value="TQV89868.1"/>
    <property type="molecule type" value="Genomic_DNA"/>
</dbReference>
<evidence type="ECO:0000256" key="1">
    <source>
        <dbReference type="ARBA" id="ARBA00022490"/>
    </source>
</evidence>
<keyword evidence="7 10" id="KW-0862">Zinc</keyword>
<dbReference type="CDD" id="cd01854">
    <property type="entry name" value="YjeQ_EngC"/>
    <property type="match status" value="1"/>
</dbReference>
<dbReference type="PROSITE" id="PS50936">
    <property type="entry name" value="ENGC_GTPASE"/>
    <property type="match status" value="1"/>
</dbReference>
<keyword evidence="3 10" id="KW-0479">Metal-binding</keyword>
<dbReference type="Gene3D" id="1.10.40.50">
    <property type="entry name" value="Probable gtpase engc, domain 3"/>
    <property type="match status" value="1"/>
</dbReference>
<evidence type="ECO:0000259" key="12">
    <source>
        <dbReference type="PROSITE" id="PS51721"/>
    </source>
</evidence>
<evidence type="ECO:0000259" key="11">
    <source>
        <dbReference type="PROSITE" id="PS50936"/>
    </source>
</evidence>
<keyword evidence="2 10" id="KW-0690">Ribosome biogenesis</keyword>
<evidence type="ECO:0000256" key="5">
    <source>
        <dbReference type="ARBA" id="ARBA00022741"/>
    </source>
</evidence>
<evidence type="ECO:0000256" key="3">
    <source>
        <dbReference type="ARBA" id="ARBA00022723"/>
    </source>
</evidence>
<feature type="binding site" evidence="10">
    <location>
        <begin position="188"/>
        <end position="196"/>
    </location>
    <ligand>
        <name>GTP</name>
        <dbReference type="ChEBI" id="CHEBI:37565"/>
    </ligand>
</feature>
<evidence type="ECO:0000256" key="6">
    <source>
        <dbReference type="ARBA" id="ARBA00022801"/>
    </source>
</evidence>
<dbReference type="Gene3D" id="3.40.50.300">
    <property type="entry name" value="P-loop containing nucleotide triphosphate hydrolases"/>
    <property type="match status" value="1"/>
</dbReference>
<keyword evidence="5 10" id="KW-0547">Nucleotide-binding</keyword>
<dbReference type="HAMAP" id="MF_01820">
    <property type="entry name" value="GTPase_RsgA"/>
    <property type="match status" value="1"/>
</dbReference>
<dbReference type="GO" id="GO:0003924">
    <property type="term" value="F:GTPase activity"/>
    <property type="evidence" value="ECO:0007669"/>
    <property type="project" value="UniProtKB-UniRule"/>
</dbReference>
<dbReference type="InterPro" id="IPR030378">
    <property type="entry name" value="G_CP_dom"/>
</dbReference>
<dbReference type="GO" id="GO:0042274">
    <property type="term" value="P:ribosomal small subunit biogenesis"/>
    <property type="evidence" value="ECO:0007669"/>
    <property type="project" value="UniProtKB-UniRule"/>
</dbReference>
<protein>
    <recommendedName>
        <fullName evidence="10">Small ribosomal subunit biogenesis GTPase RsgA</fullName>
        <ecNumber evidence="10">3.6.1.-</ecNumber>
    </recommendedName>
</protein>
<keyword evidence="8 10" id="KW-0694">RNA-binding</keyword>
<dbReference type="NCBIfam" id="TIGR00157">
    <property type="entry name" value="ribosome small subunit-dependent GTPase A"/>
    <property type="match status" value="1"/>
</dbReference>
<feature type="binding site" evidence="10">
    <location>
        <begin position="136"/>
        <end position="139"/>
    </location>
    <ligand>
        <name>GTP</name>
        <dbReference type="ChEBI" id="CHEBI:37565"/>
    </ligand>
</feature>
<dbReference type="PANTHER" id="PTHR32120:SF10">
    <property type="entry name" value="SMALL RIBOSOMAL SUBUNIT BIOGENESIS GTPASE RSGA"/>
    <property type="match status" value="1"/>
</dbReference>
<dbReference type="SUPFAM" id="SSF52540">
    <property type="entry name" value="P-loop containing nucleoside triphosphate hydrolases"/>
    <property type="match status" value="1"/>
</dbReference>
<keyword evidence="4 10" id="KW-0699">rRNA-binding</keyword>
<feature type="binding site" evidence="10">
    <location>
        <position position="282"/>
    </location>
    <ligand>
        <name>Zn(2+)</name>
        <dbReference type="ChEBI" id="CHEBI:29105"/>
    </ligand>
</feature>
<dbReference type="GO" id="GO:0046872">
    <property type="term" value="F:metal ion binding"/>
    <property type="evidence" value="ECO:0007669"/>
    <property type="project" value="UniProtKB-KW"/>
</dbReference>
<organism evidence="13 14">
    <name type="scientific">Aliikangiella coralliicola</name>
    <dbReference type="NCBI Taxonomy" id="2592383"/>
    <lineage>
        <taxon>Bacteria</taxon>
        <taxon>Pseudomonadati</taxon>
        <taxon>Pseudomonadota</taxon>
        <taxon>Gammaproteobacteria</taxon>
        <taxon>Oceanospirillales</taxon>
        <taxon>Pleioneaceae</taxon>
        <taxon>Aliikangiella</taxon>
    </lineage>
</organism>
<dbReference type="EC" id="3.6.1.-" evidence="10"/>
<comment type="cofactor">
    <cofactor evidence="10">
        <name>Zn(2+)</name>
        <dbReference type="ChEBI" id="CHEBI:29105"/>
    </cofactor>
    <text evidence="10">Binds 1 zinc ion per subunit.</text>
</comment>
<dbReference type="InterPro" id="IPR010914">
    <property type="entry name" value="RsgA_GTPase_dom"/>
</dbReference>
<dbReference type="GO" id="GO:0005525">
    <property type="term" value="F:GTP binding"/>
    <property type="evidence" value="ECO:0007669"/>
    <property type="project" value="UniProtKB-UniRule"/>
</dbReference>
<evidence type="ECO:0000256" key="8">
    <source>
        <dbReference type="ARBA" id="ARBA00022884"/>
    </source>
</evidence>
<dbReference type="Pfam" id="PF03193">
    <property type="entry name" value="RsgA_GTPase"/>
    <property type="match status" value="1"/>
</dbReference>
<feature type="domain" description="CP-type G" evidence="12">
    <location>
        <begin position="88"/>
        <end position="246"/>
    </location>
</feature>
<comment type="subunit">
    <text evidence="10">Monomer. Associates with 30S ribosomal subunit, binds 16S rRNA.</text>
</comment>
<evidence type="ECO:0000256" key="10">
    <source>
        <dbReference type="HAMAP-Rule" id="MF_01820"/>
    </source>
</evidence>
<dbReference type="GO" id="GO:0019843">
    <property type="term" value="F:rRNA binding"/>
    <property type="evidence" value="ECO:0007669"/>
    <property type="project" value="UniProtKB-KW"/>
</dbReference>
<keyword evidence="14" id="KW-1185">Reference proteome</keyword>
<evidence type="ECO:0000313" key="14">
    <source>
        <dbReference type="Proteomes" id="UP000315439"/>
    </source>
</evidence>
<reference evidence="13 14" key="1">
    <citation type="submission" date="2019-07" db="EMBL/GenBank/DDBJ databases">
        <title>Draft genome for Aliikangiella sp. M105.</title>
        <authorList>
            <person name="Wang G."/>
        </authorList>
    </citation>
    <scope>NUCLEOTIDE SEQUENCE [LARGE SCALE GENOMIC DNA]</scope>
    <source>
        <strain evidence="13 14">M105</strain>
    </source>
</reference>
<feature type="binding site" evidence="10">
    <location>
        <position position="269"/>
    </location>
    <ligand>
        <name>Zn(2+)</name>
        <dbReference type="ChEBI" id="CHEBI:29105"/>
    </ligand>
</feature>
<keyword evidence="6 10" id="KW-0378">Hydrolase</keyword>
<keyword evidence="1 10" id="KW-0963">Cytoplasm</keyword>
<evidence type="ECO:0000256" key="7">
    <source>
        <dbReference type="ARBA" id="ARBA00022833"/>
    </source>
</evidence>
<dbReference type="OrthoDB" id="9809485at2"/>
<comment type="similarity">
    <text evidence="10">Belongs to the TRAFAC class YlqF/YawG GTPase family. RsgA subfamily.</text>
</comment>
<dbReference type="AlphaFoldDB" id="A0A545UK78"/>
<comment type="subcellular location">
    <subcellularLocation>
        <location evidence="10">Cytoplasm</location>
    </subcellularLocation>
</comment>
<sequence length="342" mass="38609">MSLSQLGWRQFFQQQLSLDELEQTIIGRVTDHHRNGFLVITQQGKIKLPISNRMPQLTVGDWILMSQENRFERLLERYSVFRRKAAGTQQAEQLIASNVDTVFIVSSLNEDFNLSRIERYLMLVKESGAEAVIVLTKADSCELPAEYVDQVRKLDPMLIVEAVNSLDWTSVEALLSWCKPGKTIAMLGSSGVGKSTLINTLLSESAQQTGGIREDDGKGRHTTTARSLHIMPTGCLLMDTPGMRELQLVDCEQGLSHTFSDITALVNRCRFSDCQHESEPGCAIQLALATGELDLRRLNNYFKLKREQARNRETLAERKAKDKDLSKLYRSVQAEAYKRKKG</sequence>
<evidence type="ECO:0000256" key="9">
    <source>
        <dbReference type="ARBA" id="ARBA00023134"/>
    </source>
</evidence>
<evidence type="ECO:0000313" key="13">
    <source>
        <dbReference type="EMBL" id="TQV89868.1"/>
    </source>
</evidence>
<dbReference type="InterPro" id="IPR004881">
    <property type="entry name" value="Ribosome_biogen_GTPase_RsgA"/>
</dbReference>